<evidence type="ECO:0000313" key="8">
    <source>
        <dbReference type="Proteomes" id="UP000078397"/>
    </source>
</evidence>
<dbReference type="InterPro" id="IPR024758">
    <property type="entry name" value="Inp1"/>
</dbReference>
<gene>
    <name evidence="7" type="ORF">VFPPC_08196</name>
</gene>
<dbReference type="STRING" id="1380566.A0A179FM04"/>
<dbReference type="GeneID" id="28850939"/>
<dbReference type="KEGG" id="pchm:VFPPC_08196"/>
<comment type="function">
    <text evidence="1">Required for peroxisome inheritance.</text>
</comment>
<evidence type="ECO:0000256" key="4">
    <source>
        <dbReference type="ARBA" id="ARBA00021397"/>
    </source>
</evidence>
<organism evidence="7 8">
    <name type="scientific">Pochonia chlamydosporia 170</name>
    <dbReference type="NCBI Taxonomy" id="1380566"/>
    <lineage>
        <taxon>Eukaryota</taxon>
        <taxon>Fungi</taxon>
        <taxon>Dikarya</taxon>
        <taxon>Ascomycota</taxon>
        <taxon>Pezizomycotina</taxon>
        <taxon>Sordariomycetes</taxon>
        <taxon>Hypocreomycetidae</taxon>
        <taxon>Hypocreales</taxon>
        <taxon>Clavicipitaceae</taxon>
        <taxon>Pochonia</taxon>
    </lineage>
</organism>
<evidence type="ECO:0000256" key="2">
    <source>
        <dbReference type="ARBA" id="ARBA00004421"/>
    </source>
</evidence>
<dbReference type="OrthoDB" id="4097008at2759"/>
<dbReference type="AlphaFoldDB" id="A0A179FM04"/>
<dbReference type="Pfam" id="PF12634">
    <property type="entry name" value="Inp1"/>
    <property type="match status" value="1"/>
</dbReference>
<evidence type="ECO:0000256" key="3">
    <source>
        <dbReference type="ARBA" id="ARBA00010707"/>
    </source>
</evidence>
<protein>
    <recommendedName>
        <fullName evidence="4">Inheritance of peroxisomes protein 1</fullName>
    </recommendedName>
</protein>
<dbReference type="GO" id="GO:0045033">
    <property type="term" value="P:peroxisome inheritance"/>
    <property type="evidence" value="ECO:0007669"/>
    <property type="project" value="InterPro"/>
</dbReference>
<reference evidence="7 8" key="1">
    <citation type="journal article" date="2016" name="PLoS Pathog.">
        <title>Biosynthesis of antibiotic leucinostatins in bio-control fungus Purpureocillium lilacinum and their inhibition on phytophthora revealed by genome mining.</title>
        <authorList>
            <person name="Wang G."/>
            <person name="Liu Z."/>
            <person name="Lin R."/>
            <person name="Li E."/>
            <person name="Mao Z."/>
            <person name="Ling J."/>
            <person name="Yang Y."/>
            <person name="Yin W.B."/>
            <person name="Xie B."/>
        </authorList>
    </citation>
    <scope>NUCLEOTIDE SEQUENCE [LARGE SCALE GENOMIC DNA]</scope>
    <source>
        <strain evidence="7">170</strain>
    </source>
</reference>
<dbReference type="GO" id="GO:0005780">
    <property type="term" value="C:extrinsic component of intraperoxisomal membrane"/>
    <property type="evidence" value="ECO:0007669"/>
    <property type="project" value="InterPro"/>
</dbReference>
<feature type="region of interest" description="Disordered" evidence="6">
    <location>
        <begin position="395"/>
        <end position="438"/>
    </location>
</feature>
<evidence type="ECO:0000256" key="6">
    <source>
        <dbReference type="SAM" id="MobiDB-lite"/>
    </source>
</evidence>
<comment type="similarity">
    <text evidence="3">Belongs to the INP1 family.</text>
</comment>
<feature type="region of interest" description="Disordered" evidence="6">
    <location>
        <begin position="223"/>
        <end position="265"/>
    </location>
</feature>
<accession>A0A179FM04</accession>
<evidence type="ECO:0000256" key="5">
    <source>
        <dbReference type="ARBA" id="ARBA00023136"/>
    </source>
</evidence>
<comment type="subcellular location">
    <subcellularLocation>
        <location evidence="2">Peroxisome membrane</location>
        <topology evidence="2">Peripheral membrane protein</topology>
    </subcellularLocation>
</comment>
<evidence type="ECO:0000313" key="7">
    <source>
        <dbReference type="EMBL" id="OAQ66665.1"/>
    </source>
</evidence>
<proteinExistence type="inferred from homology"/>
<dbReference type="RefSeq" id="XP_018143752.1">
    <property type="nucleotide sequence ID" value="XM_018286945.1"/>
</dbReference>
<feature type="compositionally biased region" description="Low complexity" evidence="6">
    <location>
        <begin position="226"/>
        <end position="262"/>
    </location>
</feature>
<evidence type="ECO:0000256" key="1">
    <source>
        <dbReference type="ARBA" id="ARBA00003594"/>
    </source>
</evidence>
<keyword evidence="8" id="KW-1185">Reference proteome</keyword>
<keyword evidence="5" id="KW-0472">Membrane</keyword>
<dbReference type="Proteomes" id="UP000078397">
    <property type="component" value="Unassembled WGS sequence"/>
</dbReference>
<comment type="caution">
    <text evidence="7">The sequence shown here is derived from an EMBL/GenBank/DDBJ whole genome shotgun (WGS) entry which is preliminary data.</text>
</comment>
<sequence>MRRIATEPGVAQRERVAMSAPSTVIETLYNNPDAKIVSFSTIGHRPRYAIKDDAQEIDDEDGNLAWCSPLERTIAVGAICIYRAPGSVAFLSCGSVLQPILPKSQCWRVDQQNSKFVLQIRRPYYWRIELPVSSAEQSRTARQFRDTLESILLLEKTRCPFRRPFTVELPHTPDVKQKPWTPPRRQRVFHNDRQSATSFSASDTALSYHPSAGEYQHCPKLRSSEQATTQAPQTSTQLTQQTSLTNPTNASNEASSSADSGAMPTEPEEIWHDLADGSAIEIVEAVVPELAVQTHSLHENETARLWPAYQMHKSNMGDCLVKKRCGSPSSPVDFVTETPLMLHQEAATIAVPTAPELNMPRTSDANPNYNFNGTHEGRGNQEDLHKPKLRYFRGYRGGRSSTSPPPKLSLPTSRFSGLVAPRPITHDTKATGTLPGEESPELFYSAPSSLNSDVEHTGVSRITAQQVHPTLEARESEDDSTAAHPSYICYQRLRSGSGIEIATDVNITGDLGLKHTTEITTTDIEADRLTRRMPTRRSGPFSDPARIFDPMKGTEELQDQGTLRNPLKGRLDTLGGLPMAIVSKTYDLVIGPPRHLVALMLRIAARICAGEWKGEDIGFAASGQAIPVRWDYSTSDNGNWSNEDCFEGAIEEDQS</sequence>
<dbReference type="EMBL" id="LSBJ02000004">
    <property type="protein sequence ID" value="OAQ66665.1"/>
    <property type="molecule type" value="Genomic_DNA"/>
</dbReference>
<name>A0A179FM04_METCM</name>